<dbReference type="RefSeq" id="WP_070117754.1">
    <property type="nucleotide sequence ID" value="NZ_MASR01000001.1"/>
</dbReference>
<dbReference type="OrthoDB" id="9801597at2"/>
<dbReference type="Pfam" id="PF13509">
    <property type="entry name" value="S1_2"/>
    <property type="match status" value="2"/>
</dbReference>
<keyword evidence="4" id="KW-1185">Reference proteome</keyword>
<gene>
    <name evidence="3" type="ORF">PHACT_10630</name>
</gene>
<comment type="caution">
    <text evidence="3">The sequence shown here is derived from an EMBL/GenBank/DDBJ whole genome shotgun (WGS) entry which is preliminary data.</text>
</comment>
<dbReference type="InterPro" id="IPR040764">
    <property type="entry name" value="CvfB_WH"/>
</dbReference>
<evidence type="ECO:0000259" key="2">
    <source>
        <dbReference type="SMART" id="SM00316"/>
    </source>
</evidence>
<feature type="domain" description="S1 motif" evidence="2">
    <location>
        <begin position="145"/>
        <end position="207"/>
    </location>
</feature>
<evidence type="ECO:0000256" key="1">
    <source>
        <dbReference type="PIRNR" id="PIRNR012524"/>
    </source>
</evidence>
<dbReference type="InterPro" id="IPR012340">
    <property type="entry name" value="NA-bd_OB-fold"/>
</dbReference>
<dbReference type="SMART" id="SM00316">
    <property type="entry name" value="S1"/>
    <property type="match status" value="2"/>
</dbReference>
<dbReference type="Gene3D" id="2.40.50.140">
    <property type="entry name" value="Nucleic acid-binding proteins"/>
    <property type="match status" value="2"/>
</dbReference>
<reference evidence="4" key="1">
    <citation type="submission" date="2016-07" db="EMBL/GenBank/DDBJ databases">
        <authorList>
            <person name="Florea S."/>
            <person name="Webb J.S."/>
            <person name="Jaromczyk J."/>
            <person name="Schardl C.L."/>
        </authorList>
    </citation>
    <scope>NUCLEOTIDE SEQUENCE [LARGE SCALE GENOMIC DNA]</scope>
    <source>
        <strain evidence="4">KCTC 42131</strain>
    </source>
</reference>
<organism evidence="3 4">
    <name type="scientific">Pseudohongiella acticola</name>
    <dbReference type="NCBI Taxonomy" id="1524254"/>
    <lineage>
        <taxon>Bacteria</taxon>
        <taxon>Pseudomonadati</taxon>
        <taxon>Pseudomonadota</taxon>
        <taxon>Gammaproteobacteria</taxon>
        <taxon>Pseudomonadales</taxon>
        <taxon>Pseudohongiellaceae</taxon>
        <taxon>Pseudohongiella</taxon>
    </lineage>
</organism>
<comment type="similarity">
    <text evidence="1">Belongs to the CvfB family.</text>
</comment>
<evidence type="ECO:0000313" key="4">
    <source>
        <dbReference type="Proteomes" id="UP000175669"/>
    </source>
</evidence>
<feature type="domain" description="S1 motif" evidence="2">
    <location>
        <begin position="3"/>
        <end position="64"/>
    </location>
</feature>
<dbReference type="InterPro" id="IPR003029">
    <property type="entry name" value="S1_domain"/>
</dbReference>
<name>A0A1E8CMQ1_9GAMM</name>
<protein>
    <submittedName>
        <fullName evidence="3">GntR family transcriptional regulator</fullName>
    </submittedName>
</protein>
<dbReference type="STRING" id="1524254.PHACT_10630"/>
<dbReference type="InterPro" id="IPR039566">
    <property type="entry name" value="CvfB_S1_st"/>
</dbReference>
<dbReference type="EMBL" id="MASR01000001">
    <property type="protein sequence ID" value="OFE13537.1"/>
    <property type="molecule type" value="Genomic_DNA"/>
</dbReference>
<dbReference type="AlphaFoldDB" id="A0A1E8CMQ1"/>
<dbReference type="PANTHER" id="PTHR37296">
    <property type="entry name" value="CONSERVED VIRULENCE FACTOR B"/>
    <property type="match status" value="1"/>
</dbReference>
<sequence length="279" mass="31033">MLQLGKVYTLQVLELADIGVYLETGEADRLLLPRRQVPTGTAIGDSLRVFVYLDSEDRPVASMRMPVACVGQFAYLPVVDCNAVGAFLDWGLEKDLLVPFMEQHRPMEEGRSYLVYIYVDKVHGRIVASSKIDKFLDDDKPHRFNAGQPVDLIIANSTDLGFKAIINHNHWGVLHHADVTGRLSFGQSIQGYIRHVRPDGRIDLSLRPAAEVLDEHGSLIVAYLEKQGGFAPIHDKSSPAEIARVFKLSKSAFKKTIGRLYKQGVIDIRSDGIQLSPDA</sequence>
<dbReference type="Proteomes" id="UP000175669">
    <property type="component" value="Unassembled WGS sequence"/>
</dbReference>
<accession>A0A1E8CMQ1</accession>
<dbReference type="InterPro" id="IPR014464">
    <property type="entry name" value="CvfB_fam"/>
</dbReference>
<dbReference type="GO" id="GO:0003676">
    <property type="term" value="F:nucleic acid binding"/>
    <property type="evidence" value="ECO:0007669"/>
    <property type="project" value="InterPro"/>
</dbReference>
<dbReference type="Pfam" id="PF17783">
    <property type="entry name" value="WHD_CvfB"/>
    <property type="match status" value="1"/>
</dbReference>
<dbReference type="PANTHER" id="PTHR37296:SF1">
    <property type="entry name" value="CONSERVED VIRULENCE FACTOR B"/>
    <property type="match status" value="1"/>
</dbReference>
<dbReference type="InterPro" id="IPR036388">
    <property type="entry name" value="WH-like_DNA-bd_sf"/>
</dbReference>
<dbReference type="PIRSF" id="PIRSF012524">
    <property type="entry name" value="YitL_S1"/>
    <property type="match status" value="1"/>
</dbReference>
<dbReference type="Gene3D" id="1.10.10.10">
    <property type="entry name" value="Winged helix-like DNA-binding domain superfamily/Winged helix DNA-binding domain"/>
    <property type="match status" value="1"/>
</dbReference>
<evidence type="ECO:0000313" key="3">
    <source>
        <dbReference type="EMBL" id="OFE13537.1"/>
    </source>
</evidence>
<proteinExistence type="inferred from homology"/>